<name>A0AB39BV37_9BACI</name>
<dbReference type="RefSeq" id="WP_368505027.1">
    <property type="nucleotide sequence ID" value="NZ_CP162551.1"/>
</dbReference>
<evidence type="ECO:0000313" key="2">
    <source>
        <dbReference type="EMBL" id="XDI37698.1"/>
    </source>
</evidence>
<protein>
    <submittedName>
        <fullName evidence="2">Uncharacterized protein</fullName>
    </submittedName>
</protein>
<dbReference type="AlphaFoldDB" id="A0AB39BV37"/>
<accession>A0AB39BV37</accession>
<feature type="transmembrane region" description="Helical" evidence="1">
    <location>
        <begin position="46"/>
        <end position="64"/>
    </location>
</feature>
<proteinExistence type="predicted"/>
<gene>
    <name evidence="2" type="ORF">AB3N04_05100</name>
</gene>
<sequence>MVVLLVMGITNDFDFFYLGLMFMVGAVGSVIDGVERLYKNEKRKLSLLDFGLAAVYVIVGLTLYL</sequence>
<keyword evidence="1" id="KW-1133">Transmembrane helix</keyword>
<keyword evidence="1" id="KW-0812">Transmembrane</keyword>
<feature type="transmembrane region" description="Helical" evidence="1">
    <location>
        <begin position="15"/>
        <end position="34"/>
    </location>
</feature>
<organism evidence="2">
    <name type="scientific">Alkalihalophilus sp. As8PL</name>
    <dbReference type="NCBI Taxonomy" id="3237103"/>
    <lineage>
        <taxon>Bacteria</taxon>
        <taxon>Bacillati</taxon>
        <taxon>Bacillota</taxon>
        <taxon>Bacilli</taxon>
        <taxon>Bacillales</taxon>
        <taxon>Bacillaceae</taxon>
        <taxon>Alkalihalophilus</taxon>
    </lineage>
</organism>
<reference evidence="2" key="1">
    <citation type="submission" date="2024-07" db="EMBL/GenBank/DDBJ databases">
        <title>Identification and characteristics of an arsenic-resistant bacterial isolate, which belongs to a novel species.</title>
        <authorList>
            <person name="Juszczyk A."/>
            <person name="Kowalczyk A."/>
            <person name="Was K."/>
            <person name="Kosowicz W."/>
            <person name="Budzyn A."/>
            <person name="Latowski D."/>
        </authorList>
    </citation>
    <scope>NUCLEOTIDE SEQUENCE</scope>
    <source>
        <strain evidence="2">As8PL</strain>
    </source>
</reference>
<evidence type="ECO:0000256" key="1">
    <source>
        <dbReference type="SAM" id="Phobius"/>
    </source>
</evidence>
<keyword evidence="1" id="KW-0472">Membrane</keyword>
<dbReference type="EMBL" id="CP162551">
    <property type="protein sequence ID" value="XDI37698.1"/>
    <property type="molecule type" value="Genomic_DNA"/>
</dbReference>